<organism evidence="1 2">
    <name type="scientific">Trifolium medium</name>
    <dbReference type="NCBI Taxonomy" id="97028"/>
    <lineage>
        <taxon>Eukaryota</taxon>
        <taxon>Viridiplantae</taxon>
        <taxon>Streptophyta</taxon>
        <taxon>Embryophyta</taxon>
        <taxon>Tracheophyta</taxon>
        <taxon>Spermatophyta</taxon>
        <taxon>Magnoliopsida</taxon>
        <taxon>eudicotyledons</taxon>
        <taxon>Gunneridae</taxon>
        <taxon>Pentapetalae</taxon>
        <taxon>rosids</taxon>
        <taxon>fabids</taxon>
        <taxon>Fabales</taxon>
        <taxon>Fabaceae</taxon>
        <taxon>Papilionoideae</taxon>
        <taxon>50 kb inversion clade</taxon>
        <taxon>NPAAA clade</taxon>
        <taxon>Hologalegina</taxon>
        <taxon>IRL clade</taxon>
        <taxon>Trifolieae</taxon>
        <taxon>Trifolium</taxon>
    </lineage>
</organism>
<proteinExistence type="predicted"/>
<dbReference type="AlphaFoldDB" id="A0A392PZ64"/>
<reference evidence="1 2" key="1">
    <citation type="journal article" date="2018" name="Front. Plant Sci.">
        <title>Red Clover (Trifolium pratense) and Zigzag Clover (T. medium) - A Picture of Genomic Similarities and Differences.</title>
        <authorList>
            <person name="Dluhosova J."/>
            <person name="Istvanek J."/>
            <person name="Nedelnik J."/>
            <person name="Repkova J."/>
        </authorList>
    </citation>
    <scope>NUCLEOTIDE SEQUENCE [LARGE SCALE GENOMIC DNA]</scope>
    <source>
        <strain evidence="2">cv. 10/8</strain>
        <tissue evidence="1">Leaf</tissue>
    </source>
</reference>
<keyword evidence="1" id="KW-0472">Membrane</keyword>
<protein>
    <submittedName>
        <fullName evidence="1">Transmembrane protein 209</fullName>
    </submittedName>
</protein>
<evidence type="ECO:0000313" key="1">
    <source>
        <dbReference type="EMBL" id="MCI16265.1"/>
    </source>
</evidence>
<dbReference type="EMBL" id="LXQA010100069">
    <property type="protein sequence ID" value="MCI16265.1"/>
    <property type="molecule type" value="Genomic_DNA"/>
</dbReference>
<keyword evidence="2" id="KW-1185">Reference proteome</keyword>
<sequence length="83" mass="8830">MNAAAKLGISITVNQVGNDMLSTGTPSTLSSIDKTQEWQPAVTLNEDGLLHQLHSTLVQAIEASKSKSFVPNMQQSPQQGPLV</sequence>
<name>A0A392PZ64_9FABA</name>
<evidence type="ECO:0000313" key="2">
    <source>
        <dbReference type="Proteomes" id="UP000265520"/>
    </source>
</evidence>
<comment type="caution">
    <text evidence="1">The sequence shown here is derived from an EMBL/GenBank/DDBJ whole genome shotgun (WGS) entry which is preliminary data.</text>
</comment>
<feature type="non-terminal residue" evidence="1">
    <location>
        <position position="83"/>
    </location>
</feature>
<accession>A0A392PZ64</accession>
<dbReference type="Proteomes" id="UP000265520">
    <property type="component" value="Unassembled WGS sequence"/>
</dbReference>
<keyword evidence="1" id="KW-0812">Transmembrane</keyword>